<reference evidence="1 2" key="1">
    <citation type="submission" date="2014-04" db="EMBL/GenBank/DDBJ databases">
        <authorList>
            <consortium name="DOE Joint Genome Institute"/>
            <person name="Kuo A."/>
            <person name="Kohler A."/>
            <person name="Nagy L.G."/>
            <person name="Floudas D."/>
            <person name="Copeland A."/>
            <person name="Barry K.W."/>
            <person name="Cichocki N."/>
            <person name="Veneault-Fourrey C."/>
            <person name="LaButti K."/>
            <person name="Lindquist E.A."/>
            <person name="Lipzen A."/>
            <person name="Lundell T."/>
            <person name="Morin E."/>
            <person name="Murat C."/>
            <person name="Sun H."/>
            <person name="Tunlid A."/>
            <person name="Henrissat B."/>
            <person name="Grigoriev I.V."/>
            <person name="Hibbett D.S."/>
            <person name="Martin F."/>
            <person name="Nordberg H.P."/>
            <person name="Cantor M.N."/>
            <person name="Hua S.X."/>
        </authorList>
    </citation>
    <scope>NUCLEOTIDE SEQUENCE [LARGE SCALE GENOMIC DNA]</scope>
    <source>
        <strain evidence="1 2">Foug A</strain>
    </source>
</reference>
<evidence type="ECO:0000313" key="2">
    <source>
        <dbReference type="Proteomes" id="UP000053989"/>
    </source>
</evidence>
<dbReference type="HOGENOM" id="CLU_2513942_0_0_1"/>
<keyword evidence="2" id="KW-1185">Reference proteome</keyword>
<proteinExistence type="predicted"/>
<reference evidence="2" key="2">
    <citation type="submission" date="2015-01" db="EMBL/GenBank/DDBJ databases">
        <title>Evolutionary Origins and Diversification of the Mycorrhizal Mutualists.</title>
        <authorList>
            <consortium name="DOE Joint Genome Institute"/>
            <consortium name="Mycorrhizal Genomics Consortium"/>
            <person name="Kohler A."/>
            <person name="Kuo A."/>
            <person name="Nagy L.G."/>
            <person name="Floudas D."/>
            <person name="Copeland A."/>
            <person name="Barry K.W."/>
            <person name="Cichocki N."/>
            <person name="Veneault-Fourrey C."/>
            <person name="LaButti K."/>
            <person name="Lindquist E.A."/>
            <person name="Lipzen A."/>
            <person name="Lundell T."/>
            <person name="Morin E."/>
            <person name="Murat C."/>
            <person name="Riley R."/>
            <person name="Ohm R."/>
            <person name="Sun H."/>
            <person name="Tunlid A."/>
            <person name="Henrissat B."/>
            <person name="Grigoriev I.V."/>
            <person name="Hibbett D.S."/>
            <person name="Martin F."/>
        </authorList>
    </citation>
    <scope>NUCLEOTIDE SEQUENCE [LARGE SCALE GENOMIC DNA]</scope>
    <source>
        <strain evidence="2">Foug A</strain>
    </source>
</reference>
<accession>A0A0C3DMF0</accession>
<gene>
    <name evidence="1" type="ORF">SCLCIDRAFT_186488</name>
</gene>
<name>A0A0C3DMF0_9AGAM</name>
<dbReference type="Proteomes" id="UP000053989">
    <property type="component" value="Unassembled WGS sequence"/>
</dbReference>
<sequence>MPFLAGLTSGLEADRLPPVRKSLFSQVLRLMTTYKIHQLLPCLHTSRRPRKDTENGLRSIVGANINTRYVTLFFALVDFRLAINL</sequence>
<protein>
    <submittedName>
        <fullName evidence="1">Uncharacterized protein</fullName>
    </submittedName>
</protein>
<dbReference type="EMBL" id="KN822104">
    <property type="protein sequence ID" value="KIM57211.1"/>
    <property type="molecule type" value="Genomic_DNA"/>
</dbReference>
<dbReference type="InParanoid" id="A0A0C3DMF0"/>
<organism evidence="1 2">
    <name type="scientific">Scleroderma citrinum Foug A</name>
    <dbReference type="NCBI Taxonomy" id="1036808"/>
    <lineage>
        <taxon>Eukaryota</taxon>
        <taxon>Fungi</taxon>
        <taxon>Dikarya</taxon>
        <taxon>Basidiomycota</taxon>
        <taxon>Agaricomycotina</taxon>
        <taxon>Agaricomycetes</taxon>
        <taxon>Agaricomycetidae</taxon>
        <taxon>Boletales</taxon>
        <taxon>Sclerodermatineae</taxon>
        <taxon>Sclerodermataceae</taxon>
        <taxon>Scleroderma</taxon>
    </lineage>
</organism>
<evidence type="ECO:0000313" key="1">
    <source>
        <dbReference type="EMBL" id="KIM57211.1"/>
    </source>
</evidence>
<dbReference type="AlphaFoldDB" id="A0A0C3DMF0"/>